<evidence type="ECO:0000313" key="5">
    <source>
        <dbReference type="Proteomes" id="UP001447188"/>
    </source>
</evidence>
<keyword evidence="1" id="KW-0862">Zinc</keyword>
<name>A0ABR3G6D9_9PEZI</name>
<keyword evidence="1" id="KW-0479">Metal-binding</keyword>
<dbReference type="PROSITE" id="PS50089">
    <property type="entry name" value="ZF_RING_2"/>
    <property type="match status" value="1"/>
</dbReference>
<evidence type="ECO:0000313" key="4">
    <source>
        <dbReference type="EMBL" id="KAL0631514.1"/>
    </source>
</evidence>
<keyword evidence="2" id="KW-1133">Transmembrane helix</keyword>
<dbReference type="InterPro" id="IPR001841">
    <property type="entry name" value="Znf_RING"/>
</dbReference>
<protein>
    <recommendedName>
        <fullName evidence="3">RING-type domain-containing protein</fullName>
    </recommendedName>
</protein>
<dbReference type="SUPFAM" id="SSF57850">
    <property type="entry name" value="RING/U-box"/>
    <property type="match status" value="1"/>
</dbReference>
<keyword evidence="1" id="KW-0863">Zinc-finger</keyword>
<dbReference type="Proteomes" id="UP001447188">
    <property type="component" value="Unassembled WGS sequence"/>
</dbReference>
<organism evidence="4 5">
    <name type="scientific">Discina gigas</name>
    <dbReference type="NCBI Taxonomy" id="1032678"/>
    <lineage>
        <taxon>Eukaryota</taxon>
        <taxon>Fungi</taxon>
        <taxon>Dikarya</taxon>
        <taxon>Ascomycota</taxon>
        <taxon>Pezizomycotina</taxon>
        <taxon>Pezizomycetes</taxon>
        <taxon>Pezizales</taxon>
        <taxon>Discinaceae</taxon>
        <taxon>Discina</taxon>
    </lineage>
</organism>
<dbReference type="Pfam" id="PF13920">
    <property type="entry name" value="zf-C3HC4_3"/>
    <property type="match status" value="1"/>
</dbReference>
<comment type="caution">
    <text evidence="4">The sequence shown here is derived from an EMBL/GenBank/DDBJ whole genome shotgun (WGS) entry which is preliminary data.</text>
</comment>
<dbReference type="EMBL" id="JBBBZM010000239">
    <property type="protein sequence ID" value="KAL0631514.1"/>
    <property type="molecule type" value="Genomic_DNA"/>
</dbReference>
<dbReference type="InterPro" id="IPR013083">
    <property type="entry name" value="Znf_RING/FYVE/PHD"/>
</dbReference>
<feature type="domain" description="RING-type" evidence="3">
    <location>
        <begin position="387"/>
        <end position="433"/>
    </location>
</feature>
<dbReference type="Gene3D" id="3.30.40.10">
    <property type="entry name" value="Zinc/RING finger domain, C3HC4 (zinc finger)"/>
    <property type="match status" value="1"/>
</dbReference>
<sequence>MDSVKKYLRQQLCLPPSATIQKWTEYMDAESTLLHDHRAANTDLLAQHVSDQSEILAEHAAAHSRLLAEQASAQLRVLAQQSSAHAKFIAEQSRVLAEQISAHSRFVAEQASAHSRIVAEHVRAQANQLAEHVSSQTKRLAEPVTAHAKLLDEHRNARAVLLSKFTGYINRREQDVHLTDMVSGLYGSVRHYMSAQQYLPIVIAVVLIFMSCLIGAYIGNYLRISSSLTVSAALTETIASRVYSQIPTAAPPAQLPTAPRLPERRGLAPNFRLLTTPPLLPLSTAQNFRLAITTFCLPLTAPLHRWYTTLPAPPSHDLAAAAQSASTLLSSFATTALASSGRFPTAQKQRLNAALAALLAIRATVYARYGAGGMLVKSEEMMVDAGCIICCAELVNIVLMPCRHMVVCETCCVRMGLEEGLLRREPVRCPVCRVAVGHTIKVFRG</sequence>
<feature type="transmembrane region" description="Helical" evidence="2">
    <location>
        <begin position="198"/>
        <end position="218"/>
    </location>
</feature>
<proteinExistence type="predicted"/>
<accession>A0ABR3G6D9</accession>
<reference evidence="4 5" key="1">
    <citation type="submission" date="2024-02" db="EMBL/GenBank/DDBJ databases">
        <title>Discinaceae phylogenomics.</title>
        <authorList>
            <person name="Dirks A.C."/>
            <person name="James T.Y."/>
        </authorList>
    </citation>
    <scope>NUCLEOTIDE SEQUENCE [LARGE SCALE GENOMIC DNA]</scope>
    <source>
        <strain evidence="4 5">ACD0624</strain>
    </source>
</reference>
<keyword evidence="2" id="KW-0812">Transmembrane</keyword>
<keyword evidence="2" id="KW-0472">Membrane</keyword>
<gene>
    <name evidence="4" type="ORF">Q9L58_009622</name>
</gene>
<evidence type="ECO:0000256" key="1">
    <source>
        <dbReference type="PROSITE-ProRule" id="PRU00175"/>
    </source>
</evidence>
<keyword evidence="5" id="KW-1185">Reference proteome</keyword>
<evidence type="ECO:0000256" key="2">
    <source>
        <dbReference type="SAM" id="Phobius"/>
    </source>
</evidence>
<evidence type="ECO:0000259" key="3">
    <source>
        <dbReference type="PROSITE" id="PS50089"/>
    </source>
</evidence>